<keyword evidence="3" id="KW-1185">Reference proteome</keyword>
<accession>A0A9P3UNW7</accession>
<organism evidence="2 3">
    <name type="scientific">Lyophyllum shimeji</name>
    <name type="common">Hon-shimeji</name>
    <name type="synonym">Tricholoma shimeji</name>
    <dbReference type="NCBI Taxonomy" id="47721"/>
    <lineage>
        <taxon>Eukaryota</taxon>
        <taxon>Fungi</taxon>
        <taxon>Dikarya</taxon>
        <taxon>Basidiomycota</taxon>
        <taxon>Agaricomycotina</taxon>
        <taxon>Agaricomycetes</taxon>
        <taxon>Agaricomycetidae</taxon>
        <taxon>Agaricales</taxon>
        <taxon>Tricholomatineae</taxon>
        <taxon>Lyophyllaceae</taxon>
        <taxon>Lyophyllum</taxon>
    </lineage>
</organism>
<proteinExistence type="predicted"/>
<reference evidence="2" key="1">
    <citation type="submission" date="2022-07" db="EMBL/GenBank/DDBJ databases">
        <title>The genome of Lyophyllum shimeji provides insight into the initial evolution of ectomycorrhizal fungal genome.</title>
        <authorList>
            <person name="Kobayashi Y."/>
            <person name="Shibata T."/>
            <person name="Hirakawa H."/>
            <person name="Shigenobu S."/>
            <person name="Nishiyama T."/>
            <person name="Yamada A."/>
            <person name="Hasebe M."/>
            <person name="Kawaguchi M."/>
        </authorList>
    </citation>
    <scope>NUCLEOTIDE SEQUENCE</scope>
    <source>
        <strain evidence="2">AT787</strain>
    </source>
</reference>
<dbReference type="EMBL" id="BRPK01000007">
    <property type="protein sequence ID" value="GLB39747.1"/>
    <property type="molecule type" value="Genomic_DNA"/>
</dbReference>
<evidence type="ECO:0000256" key="1">
    <source>
        <dbReference type="SAM" id="MobiDB-lite"/>
    </source>
</evidence>
<protein>
    <submittedName>
        <fullName evidence="2">Uncharacterized protein</fullName>
    </submittedName>
</protein>
<feature type="region of interest" description="Disordered" evidence="1">
    <location>
        <begin position="1"/>
        <end position="50"/>
    </location>
</feature>
<evidence type="ECO:0000313" key="3">
    <source>
        <dbReference type="Proteomes" id="UP001063166"/>
    </source>
</evidence>
<name>A0A9P3UNW7_LYOSH</name>
<feature type="compositionally biased region" description="Polar residues" evidence="1">
    <location>
        <begin position="8"/>
        <end position="22"/>
    </location>
</feature>
<dbReference type="AlphaFoldDB" id="A0A9P3UNW7"/>
<evidence type="ECO:0000313" key="2">
    <source>
        <dbReference type="EMBL" id="GLB39747.1"/>
    </source>
</evidence>
<dbReference type="Proteomes" id="UP001063166">
    <property type="component" value="Unassembled WGS sequence"/>
</dbReference>
<sequence length="175" mass="18711">MLPLDSESAGSQLVANATSRPRAQTLLLPRTDAAPTASVPRRPSSPCEPIARSKRSTIFCCASSTLSSQAVIYIAAPFLASCNNVRRAGAYHSLCPQACKAGTISAPSAVGHCWGSVSNDLRRETGTSIKAKEDDCVSKESTVICTALRMRSFAKRMQGKSRGGLVVRRDKVERR</sequence>
<comment type="caution">
    <text evidence="2">The sequence shown here is derived from an EMBL/GenBank/DDBJ whole genome shotgun (WGS) entry which is preliminary data.</text>
</comment>
<gene>
    <name evidence="2" type="ORF">LshimejAT787_0702570</name>
</gene>